<evidence type="ECO:0000313" key="2">
    <source>
        <dbReference type="EMBL" id="EOB09062.1"/>
    </source>
</evidence>
<gene>
    <name evidence="2" type="ORF">Anapl_10586</name>
</gene>
<dbReference type="AlphaFoldDB" id="R0KG18"/>
<reference evidence="3" key="1">
    <citation type="journal article" date="2013" name="Nat. Genet.">
        <title>The duck genome and transcriptome provide insight into an avian influenza virus reservoir species.</title>
        <authorList>
            <person name="Huang Y."/>
            <person name="Li Y."/>
            <person name="Burt D.W."/>
            <person name="Chen H."/>
            <person name="Zhang Y."/>
            <person name="Qian W."/>
            <person name="Kim H."/>
            <person name="Gan S."/>
            <person name="Zhao Y."/>
            <person name="Li J."/>
            <person name="Yi K."/>
            <person name="Feng H."/>
            <person name="Zhu P."/>
            <person name="Li B."/>
            <person name="Liu Q."/>
            <person name="Fairley S."/>
            <person name="Magor K.E."/>
            <person name="Du Z."/>
            <person name="Hu X."/>
            <person name="Goodman L."/>
            <person name="Tafer H."/>
            <person name="Vignal A."/>
            <person name="Lee T."/>
            <person name="Kim K.W."/>
            <person name="Sheng Z."/>
            <person name="An Y."/>
            <person name="Searle S."/>
            <person name="Herrero J."/>
            <person name="Groenen M.A."/>
            <person name="Crooijmans R.P."/>
            <person name="Faraut T."/>
            <person name="Cai Q."/>
            <person name="Webster R.G."/>
            <person name="Aldridge J.R."/>
            <person name="Warren W.C."/>
            <person name="Bartschat S."/>
            <person name="Kehr S."/>
            <person name="Marz M."/>
            <person name="Stadler P.F."/>
            <person name="Smith J."/>
            <person name="Kraus R.H."/>
            <person name="Zhao Y."/>
            <person name="Ren L."/>
            <person name="Fei J."/>
            <person name="Morisson M."/>
            <person name="Kaiser P."/>
            <person name="Griffin D.K."/>
            <person name="Rao M."/>
            <person name="Pitel F."/>
            <person name="Wang J."/>
            <person name="Li N."/>
        </authorList>
    </citation>
    <scope>NUCLEOTIDE SEQUENCE [LARGE SCALE GENOMIC DNA]</scope>
</reference>
<protein>
    <submittedName>
        <fullName evidence="2">Uncharacterized protein</fullName>
    </submittedName>
</protein>
<keyword evidence="1" id="KW-1133">Transmembrane helix</keyword>
<name>R0KG18_ANAPL</name>
<keyword evidence="1" id="KW-0472">Membrane</keyword>
<evidence type="ECO:0000256" key="1">
    <source>
        <dbReference type="SAM" id="Phobius"/>
    </source>
</evidence>
<sequence length="134" mass="15043">MLILSPVAVKVVARFVYGLGRLYGSFCLSAESERLTSCKQSQVVTYGDCVQLVIMLNWYISVLLLLIAFMSSARCLSEKYHRKLSQSMSGCHTVSRIDEGAGVDGQHPDEKEVQRCHSPELHRFWKVTTVDQSS</sequence>
<keyword evidence="3" id="KW-1185">Reference proteome</keyword>
<accession>R0KG18</accession>
<organism evidence="2 3">
    <name type="scientific">Anas platyrhynchos</name>
    <name type="common">Mallard</name>
    <name type="synonym">Anas boschas</name>
    <dbReference type="NCBI Taxonomy" id="8839"/>
    <lineage>
        <taxon>Eukaryota</taxon>
        <taxon>Metazoa</taxon>
        <taxon>Chordata</taxon>
        <taxon>Craniata</taxon>
        <taxon>Vertebrata</taxon>
        <taxon>Euteleostomi</taxon>
        <taxon>Archelosauria</taxon>
        <taxon>Archosauria</taxon>
        <taxon>Dinosauria</taxon>
        <taxon>Saurischia</taxon>
        <taxon>Theropoda</taxon>
        <taxon>Coelurosauria</taxon>
        <taxon>Aves</taxon>
        <taxon>Neognathae</taxon>
        <taxon>Galloanserae</taxon>
        <taxon>Anseriformes</taxon>
        <taxon>Anatidae</taxon>
        <taxon>Anatinae</taxon>
        <taxon>Anas</taxon>
    </lineage>
</organism>
<keyword evidence="1" id="KW-0812">Transmembrane</keyword>
<dbReference type="EMBL" id="KB742395">
    <property type="protein sequence ID" value="EOB09062.1"/>
    <property type="molecule type" value="Genomic_DNA"/>
</dbReference>
<proteinExistence type="predicted"/>
<evidence type="ECO:0000313" key="3">
    <source>
        <dbReference type="Proteomes" id="UP000296049"/>
    </source>
</evidence>
<feature type="transmembrane region" description="Helical" evidence="1">
    <location>
        <begin position="56"/>
        <end position="76"/>
    </location>
</feature>
<dbReference type="Proteomes" id="UP000296049">
    <property type="component" value="Unassembled WGS sequence"/>
</dbReference>